<dbReference type="Proteomes" id="UP000218366">
    <property type="component" value="Unassembled WGS sequence"/>
</dbReference>
<accession>A0A2A4B9V9</accession>
<dbReference type="SUPFAM" id="SSF54593">
    <property type="entry name" value="Glyoxalase/Bleomycin resistance protein/Dihydroxybiphenyl dioxygenase"/>
    <property type="match status" value="2"/>
</dbReference>
<dbReference type="Pfam" id="PF00903">
    <property type="entry name" value="Glyoxalase"/>
    <property type="match status" value="2"/>
</dbReference>
<gene>
    <name evidence="2" type="ORF">COC42_09995</name>
</gene>
<dbReference type="InterPro" id="IPR004360">
    <property type="entry name" value="Glyas_Fos-R_dOase_dom"/>
</dbReference>
<protein>
    <recommendedName>
        <fullName evidence="1">VOC domain-containing protein</fullName>
    </recommendedName>
</protein>
<evidence type="ECO:0000259" key="1">
    <source>
        <dbReference type="PROSITE" id="PS51819"/>
    </source>
</evidence>
<comment type="caution">
    <text evidence="2">The sequence shown here is derived from an EMBL/GenBank/DDBJ whole genome shotgun (WGS) entry which is preliminary data.</text>
</comment>
<sequence>MARSPHGFPIWYELMAADPDAAQAFYGEVIGWHSADSGQAGMDYRIFTRPQGEAIAGLIKRPDGAAPARWFVYFGVDDVDAAVAAAEAEGGQVWMPAMTVPGVGRLALIADPGGNPFYVMRGEPDESSTAFADSSTGQVPPGHAVWNELTADDQDAALAFYGKLLGLRHEGGMPMGELGEYKFVHAGDTCIGASMNAQPDWPRGWQVYFLVDEIDAAARRLKDAGGSVVQGPDAIPGGGYAIVAADDAGVRFGMVGARLG</sequence>
<dbReference type="PROSITE" id="PS51819">
    <property type="entry name" value="VOC"/>
    <property type="match status" value="2"/>
</dbReference>
<dbReference type="EMBL" id="NWMW01000001">
    <property type="protein sequence ID" value="PCD04559.1"/>
    <property type="molecule type" value="Genomic_DNA"/>
</dbReference>
<proteinExistence type="predicted"/>
<dbReference type="InterPro" id="IPR052164">
    <property type="entry name" value="Anthracycline_SecMetBiosynth"/>
</dbReference>
<dbReference type="RefSeq" id="WP_096342953.1">
    <property type="nucleotide sequence ID" value="NZ_NWMW01000001.1"/>
</dbReference>
<dbReference type="OrthoDB" id="9793039at2"/>
<dbReference type="PANTHER" id="PTHR33993:SF14">
    <property type="entry name" value="GB|AAF24581.1"/>
    <property type="match status" value="1"/>
</dbReference>
<dbReference type="AlphaFoldDB" id="A0A2A4B9V9"/>
<dbReference type="InterPro" id="IPR029068">
    <property type="entry name" value="Glyas_Bleomycin-R_OHBP_Dase"/>
</dbReference>
<feature type="domain" description="VOC" evidence="1">
    <location>
        <begin position="140"/>
        <end position="257"/>
    </location>
</feature>
<dbReference type="InterPro" id="IPR037523">
    <property type="entry name" value="VOC_core"/>
</dbReference>
<evidence type="ECO:0000313" key="2">
    <source>
        <dbReference type="EMBL" id="PCD04559.1"/>
    </source>
</evidence>
<keyword evidence="3" id="KW-1185">Reference proteome</keyword>
<name>A0A2A4B9V9_9SPHN</name>
<reference evidence="2 3" key="1">
    <citation type="submission" date="2017-09" db="EMBL/GenBank/DDBJ databases">
        <title>Sphingomonas spermidinifaciens 9NM-10, whole genome shotgun sequence.</title>
        <authorList>
            <person name="Feng G."/>
            <person name="Zhu H."/>
        </authorList>
    </citation>
    <scope>NUCLEOTIDE SEQUENCE [LARGE SCALE GENOMIC DNA]</scope>
    <source>
        <strain evidence="2 3">9NM-10</strain>
    </source>
</reference>
<evidence type="ECO:0000313" key="3">
    <source>
        <dbReference type="Proteomes" id="UP000218366"/>
    </source>
</evidence>
<organism evidence="2 3">
    <name type="scientific">Sphingomonas spermidinifaciens</name>
    <dbReference type="NCBI Taxonomy" id="1141889"/>
    <lineage>
        <taxon>Bacteria</taxon>
        <taxon>Pseudomonadati</taxon>
        <taxon>Pseudomonadota</taxon>
        <taxon>Alphaproteobacteria</taxon>
        <taxon>Sphingomonadales</taxon>
        <taxon>Sphingomonadaceae</taxon>
        <taxon>Sphingomonas</taxon>
    </lineage>
</organism>
<dbReference type="Gene3D" id="3.10.180.10">
    <property type="entry name" value="2,3-Dihydroxybiphenyl 1,2-Dioxygenase, domain 1"/>
    <property type="match status" value="2"/>
</dbReference>
<dbReference type="PANTHER" id="PTHR33993">
    <property type="entry name" value="GLYOXALASE-RELATED"/>
    <property type="match status" value="1"/>
</dbReference>
<feature type="domain" description="VOC" evidence="1">
    <location>
        <begin position="8"/>
        <end position="122"/>
    </location>
</feature>
<dbReference type="CDD" id="cd07247">
    <property type="entry name" value="SgaA_N_like"/>
    <property type="match status" value="1"/>
</dbReference>